<dbReference type="RefSeq" id="WP_091508204.1">
    <property type="nucleotide sequence ID" value="NZ_FOLE01000002.1"/>
</dbReference>
<proteinExistence type="predicted"/>
<sequence length="121" mass="14231">MQETTRIALPADWPQAAHKLPENQFFDLLRQPVFFQKIKDLLNAYYYTEKGQTDTFTLEQGSLQWQNAESGSLVVRYGIHYFLACQASEYTQPETMCLTFRIEPPQMQLWGYDVPERDDEL</sequence>
<name>A0A1I1FEQ4_9BACT</name>
<evidence type="ECO:0000313" key="1">
    <source>
        <dbReference type="EMBL" id="SFB96178.1"/>
    </source>
</evidence>
<gene>
    <name evidence="1" type="ORF">SAMN05421780_102109</name>
</gene>
<dbReference type="EMBL" id="FOLE01000002">
    <property type="protein sequence ID" value="SFB96178.1"/>
    <property type="molecule type" value="Genomic_DNA"/>
</dbReference>
<evidence type="ECO:0000313" key="2">
    <source>
        <dbReference type="Proteomes" id="UP000199514"/>
    </source>
</evidence>
<dbReference type="AlphaFoldDB" id="A0A1I1FEQ4"/>
<organism evidence="1 2">
    <name type="scientific">Flexibacter flexilis DSM 6793</name>
    <dbReference type="NCBI Taxonomy" id="927664"/>
    <lineage>
        <taxon>Bacteria</taxon>
        <taxon>Pseudomonadati</taxon>
        <taxon>Bacteroidota</taxon>
        <taxon>Cytophagia</taxon>
        <taxon>Cytophagales</taxon>
        <taxon>Flexibacteraceae</taxon>
        <taxon>Flexibacter</taxon>
    </lineage>
</organism>
<reference evidence="1 2" key="1">
    <citation type="submission" date="2016-10" db="EMBL/GenBank/DDBJ databases">
        <authorList>
            <person name="de Groot N.N."/>
        </authorList>
    </citation>
    <scope>NUCLEOTIDE SEQUENCE [LARGE SCALE GENOMIC DNA]</scope>
    <source>
        <strain evidence="1 2">DSM 6793</strain>
    </source>
</reference>
<dbReference type="OrthoDB" id="825882at2"/>
<dbReference type="Proteomes" id="UP000199514">
    <property type="component" value="Unassembled WGS sequence"/>
</dbReference>
<accession>A0A1I1FEQ4</accession>
<protein>
    <submittedName>
        <fullName evidence="1">Uncharacterized protein</fullName>
    </submittedName>
</protein>
<keyword evidence="2" id="KW-1185">Reference proteome</keyword>